<protein>
    <submittedName>
        <fullName evidence="2">Uncharacterized protein</fullName>
    </submittedName>
</protein>
<proteinExistence type="predicted"/>
<dbReference type="AlphaFoldDB" id="A0AA38MQG0"/>
<dbReference type="Proteomes" id="UP001168821">
    <property type="component" value="Unassembled WGS sequence"/>
</dbReference>
<evidence type="ECO:0000256" key="1">
    <source>
        <dbReference type="SAM" id="Phobius"/>
    </source>
</evidence>
<reference evidence="2" key="1">
    <citation type="journal article" date="2023" name="G3 (Bethesda)">
        <title>Whole genome assemblies of Zophobas morio and Tenebrio molitor.</title>
        <authorList>
            <person name="Kaur S."/>
            <person name="Stinson S.A."/>
            <person name="diCenzo G.C."/>
        </authorList>
    </citation>
    <scope>NUCLEOTIDE SEQUENCE</scope>
    <source>
        <strain evidence="2">QUZm001</strain>
    </source>
</reference>
<keyword evidence="1" id="KW-0812">Transmembrane</keyword>
<keyword evidence="3" id="KW-1185">Reference proteome</keyword>
<name>A0AA38MQG0_9CUCU</name>
<evidence type="ECO:0000313" key="2">
    <source>
        <dbReference type="EMBL" id="KAJ3663998.1"/>
    </source>
</evidence>
<comment type="caution">
    <text evidence="2">The sequence shown here is derived from an EMBL/GenBank/DDBJ whole genome shotgun (WGS) entry which is preliminary data.</text>
</comment>
<gene>
    <name evidence="2" type="ORF">Zmor_008205</name>
</gene>
<dbReference type="EMBL" id="JALNTZ010000002">
    <property type="protein sequence ID" value="KAJ3663998.1"/>
    <property type="molecule type" value="Genomic_DNA"/>
</dbReference>
<evidence type="ECO:0000313" key="3">
    <source>
        <dbReference type="Proteomes" id="UP001168821"/>
    </source>
</evidence>
<feature type="transmembrane region" description="Helical" evidence="1">
    <location>
        <begin position="137"/>
        <end position="160"/>
    </location>
</feature>
<keyword evidence="1" id="KW-1133">Transmembrane helix</keyword>
<accession>A0AA38MQG0</accession>
<keyword evidence="1" id="KW-0472">Membrane</keyword>
<organism evidence="2 3">
    <name type="scientific">Zophobas morio</name>
    <dbReference type="NCBI Taxonomy" id="2755281"/>
    <lineage>
        <taxon>Eukaryota</taxon>
        <taxon>Metazoa</taxon>
        <taxon>Ecdysozoa</taxon>
        <taxon>Arthropoda</taxon>
        <taxon>Hexapoda</taxon>
        <taxon>Insecta</taxon>
        <taxon>Pterygota</taxon>
        <taxon>Neoptera</taxon>
        <taxon>Endopterygota</taxon>
        <taxon>Coleoptera</taxon>
        <taxon>Polyphaga</taxon>
        <taxon>Cucujiformia</taxon>
        <taxon>Tenebrionidae</taxon>
        <taxon>Zophobas</taxon>
    </lineage>
</organism>
<feature type="transmembrane region" description="Helical" evidence="1">
    <location>
        <begin position="37"/>
        <end position="59"/>
    </location>
</feature>
<feature type="transmembrane region" description="Helical" evidence="1">
    <location>
        <begin position="172"/>
        <end position="192"/>
    </location>
</feature>
<sequence length="205" mass="23652">MKNLQLEFNSWLHLFENPKNYNLGRIIGKTDHRKFRLFTVLSLVLVISNACVPLLYFYYSGDKGGTFFRKISMCASFAMQGKGFFEMLKCLNIHGVVLKAFERSLKTSLSRRQPDFRKFYQTISIVNSNVKIHLSNFTFIVSAWSLVSTICMIINIFIWIRYSDGASNMVFLHVRTMFIGGGILAFLVFVEVDINRKVSARKSQD</sequence>